<name>A0A075LIQ8_9BACI</name>
<reference evidence="8 10" key="1">
    <citation type="submission" date="2014-07" db="EMBL/GenBank/DDBJ databases">
        <title>Complete genome sequence of a moderately halophilic bacterium Terribacillus aidingensis MP602, isolated from Cryptomeria fortunei in Tianmu mountain in China.</title>
        <authorList>
            <person name="Wang Y."/>
            <person name="Lu P."/>
            <person name="Zhang L."/>
        </authorList>
    </citation>
    <scope>NUCLEOTIDE SEQUENCE [LARGE SCALE GENOMIC DNA]</scope>
    <source>
        <strain evidence="8 10">MP602</strain>
    </source>
</reference>
<reference evidence="9 11" key="2">
    <citation type="submission" date="2016-10" db="EMBL/GenBank/DDBJ databases">
        <authorList>
            <person name="Varghese N."/>
            <person name="Submissions S."/>
        </authorList>
    </citation>
    <scope>NUCLEOTIDE SEQUENCE [LARGE SCALE GENOMIC DNA]</scope>
    <source>
        <strain evidence="9 11">DSM 21619</strain>
    </source>
</reference>
<dbReference type="KEGG" id="tap:GZ22_05045"/>
<keyword evidence="2" id="KW-0902">Two-component regulatory system</keyword>
<accession>A0A075LIQ8</accession>
<proteinExistence type="predicted"/>
<evidence type="ECO:0000256" key="4">
    <source>
        <dbReference type="ARBA" id="ARBA00023125"/>
    </source>
</evidence>
<keyword evidence="8" id="KW-0418">Kinase</keyword>
<dbReference type="GO" id="GO:0000160">
    <property type="term" value="P:phosphorelay signal transduction system"/>
    <property type="evidence" value="ECO:0007669"/>
    <property type="project" value="UniProtKB-KW"/>
</dbReference>
<dbReference type="Proteomes" id="UP000199735">
    <property type="component" value="Unassembled WGS sequence"/>
</dbReference>
<organism evidence="8 10">
    <name type="scientific">Terribacillus saccharophilus</name>
    <dbReference type="NCBI Taxonomy" id="361277"/>
    <lineage>
        <taxon>Bacteria</taxon>
        <taxon>Bacillati</taxon>
        <taxon>Bacillota</taxon>
        <taxon>Bacilli</taxon>
        <taxon>Bacillales</taxon>
        <taxon>Bacillaceae</taxon>
        <taxon>Terribacillus</taxon>
    </lineage>
</organism>
<evidence type="ECO:0000256" key="5">
    <source>
        <dbReference type="ARBA" id="ARBA00023163"/>
    </source>
</evidence>
<keyword evidence="4" id="KW-0238">DNA-binding</keyword>
<keyword evidence="3" id="KW-0805">Transcription regulation</keyword>
<dbReference type="PROSITE" id="PS50110">
    <property type="entry name" value="RESPONSE_REGULATORY"/>
    <property type="match status" value="1"/>
</dbReference>
<dbReference type="RefSeq" id="WP_038559335.1">
    <property type="nucleotide sequence ID" value="NZ_CP008876.1"/>
</dbReference>
<sequence length="120" mass="13395">MARILVADDEEVLRMLITDTLEDEGHEIDNAADGNEALQKMQTEIYDLVLLDNMMPGKTGIEVAQSLSAEWKQNCPIIMLTAKTQQSDIEETKKVGIPYYMAKPFSPAQLVLLVEDILNA</sequence>
<evidence type="ECO:0000313" key="11">
    <source>
        <dbReference type="Proteomes" id="UP000199735"/>
    </source>
</evidence>
<dbReference type="PANTHER" id="PTHR44591">
    <property type="entry name" value="STRESS RESPONSE REGULATOR PROTEIN 1"/>
    <property type="match status" value="1"/>
</dbReference>
<dbReference type="SUPFAM" id="SSF52172">
    <property type="entry name" value="CheY-like"/>
    <property type="match status" value="1"/>
</dbReference>
<evidence type="ECO:0000313" key="8">
    <source>
        <dbReference type="EMBL" id="AIF66061.1"/>
    </source>
</evidence>
<dbReference type="Pfam" id="PF00072">
    <property type="entry name" value="Response_reg"/>
    <property type="match status" value="1"/>
</dbReference>
<feature type="domain" description="Response regulatory" evidence="7">
    <location>
        <begin position="3"/>
        <end position="118"/>
    </location>
</feature>
<keyword evidence="5" id="KW-0804">Transcription</keyword>
<dbReference type="InterPro" id="IPR001789">
    <property type="entry name" value="Sig_transdc_resp-reg_receiver"/>
</dbReference>
<evidence type="ECO:0000313" key="10">
    <source>
        <dbReference type="Proteomes" id="UP000027980"/>
    </source>
</evidence>
<dbReference type="EMBL" id="CP008876">
    <property type="protein sequence ID" value="AIF66061.1"/>
    <property type="molecule type" value="Genomic_DNA"/>
</dbReference>
<dbReference type="PANTHER" id="PTHR44591:SF3">
    <property type="entry name" value="RESPONSE REGULATORY DOMAIN-CONTAINING PROTEIN"/>
    <property type="match status" value="1"/>
</dbReference>
<accession>A0AAX2EDZ5</accession>
<keyword evidence="8" id="KW-0808">Transferase</keyword>
<dbReference type="EMBL" id="FOCD01000001">
    <property type="protein sequence ID" value="SEM89521.1"/>
    <property type="molecule type" value="Genomic_DNA"/>
</dbReference>
<dbReference type="InterPro" id="IPR050595">
    <property type="entry name" value="Bact_response_regulator"/>
</dbReference>
<dbReference type="AlphaFoldDB" id="A0A075LIQ8"/>
<dbReference type="InterPro" id="IPR011006">
    <property type="entry name" value="CheY-like_superfamily"/>
</dbReference>
<dbReference type="GeneID" id="34221616"/>
<keyword evidence="1 6" id="KW-0597">Phosphoprotein</keyword>
<dbReference type="CDD" id="cd17546">
    <property type="entry name" value="REC_hyHK_CKI1_RcsC-like"/>
    <property type="match status" value="1"/>
</dbReference>
<evidence type="ECO:0000256" key="2">
    <source>
        <dbReference type="ARBA" id="ARBA00023012"/>
    </source>
</evidence>
<evidence type="ECO:0000256" key="1">
    <source>
        <dbReference type="ARBA" id="ARBA00022553"/>
    </source>
</evidence>
<dbReference type="HOGENOM" id="CLU_000445_69_15_9"/>
<dbReference type="Gene3D" id="3.40.50.2300">
    <property type="match status" value="1"/>
</dbReference>
<evidence type="ECO:0000313" key="9">
    <source>
        <dbReference type="EMBL" id="SEM89521.1"/>
    </source>
</evidence>
<feature type="modified residue" description="4-aspartylphosphate" evidence="6">
    <location>
        <position position="52"/>
    </location>
</feature>
<dbReference type="OrthoDB" id="9797769at2"/>
<dbReference type="SMART" id="SM00448">
    <property type="entry name" value="REC"/>
    <property type="match status" value="1"/>
</dbReference>
<dbReference type="GO" id="GO:0016301">
    <property type="term" value="F:kinase activity"/>
    <property type="evidence" value="ECO:0007669"/>
    <property type="project" value="UniProtKB-KW"/>
</dbReference>
<dbReference type="Proteomes" id="UP000027980">
    <property type="component" value="Chromosome"/>
</dbReference>
<evidence type="ECO:0000256" key="3">
    <source>
        <dbReference type="ARBA" id="ARBA00023015"/>
    </source>
</evidence>
<evidence type="ECO:0000259" key="7">
    <source>
        <dbReference type="PROSITE" id="PS50110"/>
    </source>
</evidence>
<dbReference type="GO" id="GO:0003677">
    <property type="term" value="F:DNA binding"/>
    <property type="evidence" value="ECO:0007669"/>
    <property type="project" value="UniProtKB-KW"/>
</dbReference>
<evidence type="ECO:0000256" key="6">
    <source>
        <dbReference type="PROSITE-ProRule" id="PRU00169"/>
    </source>
</evidence>
<protein>
    <submittedName>
        <fullName evidence="8">Histidine kinase</fullName>
    </submittedName>
    <submittedName>
        <fullName evidence="9">Response regulator receiver domain-containing protein</fullName>
    </submittedName>
</protein>
<dbReference type="FunFam" id="3.40.50.2300:FF:000001">
    <property type="entry name" value="DNA-binding response regulator PhoB"/>
    <property type="match status" value="1"/>
</dbReference>
<gene>
    <name evidence="8" type="ORF">GZ22_05045</name>
    <name evidence="9" type="ORF">SAMN04489762_1334</name>
</gene>